<organism evidence="2 3">
    <name type="scientific">Streptomyces cellulosae</name>
    <dbReference type="NCBI Taxonomy" id="1968"/>
    <lineage>
        <taxon>Bacteria</taxon>
        <taxon>Bacillati</taxon>
        <taxon>Actinomycetota</taxon>
        <taxon>Actinomycetes</taxon>
        <taxon>Kitasatosporales</taxon>
        <taxon>Streptomycetaceae</taxon>
        <taxon>Streptomyces</taxon>
    </lineage>
</organism>
<dbReference type="Proteomes" id="UP001612415">
    <property type="component" value="Unassembled WGS sequence"/>
</dbReference>
<keyword evidence="1" id="KW-1133">Transmembrane helix</keyword>
<accession>A0ABW7YGH3</accession>
<keyword evidence="3" id="KW-1185">Reference proteome</keyword>
<name>A0ABW7YGH3_STRCE</name>
<sequence length="54" mass="5799">MLNNAFGAGAVLALAAAAVLLFLVTRPRLYGWDRASYPYWAGLHDNEIVALHAG</sequence>
<comment type="caution">
    <text evidence="2">The sequence shown here is derived from an EMBL/GenBank/DDBJ whole genome shotgun (WGS) entry which is preliminary data.</text>
</comment>
<feature type="transmembrane region" description="Helical" evidence="1">
    <location>
        <begin position="6"/>
        <end position="24"/>
    </location>
</feature>
<proteinExistence type="predicted"/>
<reference evidence="2 3" key="1">
    <citation type="submission" date="2024-10" db="EMBL/GenBank/DDBJ databases">
        <title>The Natural Products Discovery Center: Release of the First 8490 Sequenced Strains for Exploring Actinobacteria Biosynthetic Diversity.</title>
        <authorList>
            <person name="Kalkreuter E."/>
            <person name="Kautsar S.A."/>
            <person name="Yang D."/>
            <person name="Bader C.D."/>
            <person name="Teijaro C.N."/>
            <person name="Fluegel L."/>
            <person name="Davis C.M."/>
            <person name="Simpson J.R."/>
            <person name="Lauterbach L."/>
            <person name="Steele A.D."/>
            <person name="Gui C."/>
            <person name="Meng S."/>
            <person name="Li G."/>
            <person name="Viehrig K."/>
            <person name="Ye F."/>
            <person name="Su P."/>
            <person name="Kiefer A.F."/>
            <person name="Nichols A."/>
            <person name="Cepeda A.J."/>
            <person name="Yan W."/>
            <person name="Fan B."/>
            <person name="Jiang Y."/>
            <person name="Adhikari A."/>
            <person name="Zheng C.-J."/>
            <person name="Schuster L."/>
            <person name="Cowan T.M."/>
            <person name="Smanski M.J."/>
            <person name="Chevrette M.G."/>
            <person name="De Carvalho L.P.S."/>
            <person name="Shen B."/>
        </authorList>
    </citation>
    <scope>NUCLEOTIDE SEQUENCE [LARGE SCALE GENOMIC DNA]</scope>
    <source>
        <strain evidence="2 3">NPDC051599</strain>
    </source>
</reference>
<evidence type="ECO:0000256" key="1">
    <source>
        <dbReference type="SAM" id="Phobius"/>
    </source>
</evidence>
<gene>
    <name evidence="2" type="ORF">ACIA8P_43070</name>
</gene>
<dbReference type="EMBL" id="JBITDC010000027">
    <property type="protein sequence ID" value="MFI5681316.1"/>
    <property type="molecule type" value="Genomic_DNA"/>
</dbReference>
<evidence type="ECO:0000313" key="2">
    <source>
        <dbReference type="EMBL" id="MFI5681316.1"/>
    </source>
</evidence>
<evidence type="ECO:0000313" key="3">
    <source>
        <dbReference type="Proteomes" id="UP001612415"/>
    </source>
</evidence>
<keyword evidence="1" id="KW-0472">Membrane</keyword>
<protein>
    <submittedName>
        <fullName evidence="2">Uncharacterized protein</fullName>
    </submittedName>
</protein>
<keyword evidence="1" id="KW-0812">Transmembrane</keyword>
<dbReference type="RefSeq" id="WP_398661904.1">
    <property type="nucleotide sequence ID" value="NZ_JBITDC010000027.1"/>
</dbReference>